<feature type="transmembrane region" description="Helical" evidence="7">
    <location>
        <begin position="286"/>
        <end position="306"/>
    </location>
</feature>
<evidence type="ECO:0000313" key="8">
    <source>
        <dbReference type="EMBL" id="KAG6417610.1"/>
    </source>
</evidence>
<dbReference type="InterPro" id="IPR000109">
    <property type="entry name" value="POT_fam"/>
</dbReference>
<evidence type="ECO:0000256" key="7">
    <source>
        <dbReference type="SAM" id="Phobius"/>
    </source>
</evidence>
<dbReference type="GO" id="GO:0022857">
    <property type="term" value="F:transmembrane transporter activity"/>
    <property type="evidence" value="ECO:0007669"/>
    <property type="project" value="InterPro"/>
</dbReference>
<feature type="transmembrane region" description="Helical" evidence="7">
    <location>
        <begin position="327"/>
        <end position="350"/>
    </location>
</feature>
<dbReference type="Pfam" id="PF00854">
    <property type="entry name" value="PTR2"/>
    <property type="match status" value="1"/>
</dbReference>
<dbReference type="EMBL" id="PNBA02000007">
    <property type="protein sequence ID" value="KAG6417610.1"/>
    <property type="molecule type" value="Genomic_DNA"/>
</dbReference>
<keyword evidence="3 7" id="KW-0812">Transmembrane</keyword>
<sequence length="364" mass="40345">MYSASFLSSTAIVYVEDNVGWRWGFGIGMAANALALALFLIGAPYYSREETRASPFTGLLRVAVAAFRKRKMKTTTGDYYYGDDDGVKRGDEDAPTNWFSQLNRAAVKVEGDILPNGSVARPWKLCTVQQVEDLKSVIKILPLWSSSIFLGTPIGVQLSLTILQALASDRRLTSTFTFSAGSIIIFSFLSTALGVVLIDRCLRPAWKRLTPGNKDLTPLQLIGIGHVFNFASMALSAVVEARRRRHLISVMWLVPQMVVVGLGEAFHFPGQVGLYYQEFPACLKGVATAMVAMLVGVAFYLSTAVVDFMRRVTVWLPDDIDEGRLDYVYWVMVVIGVANFGYFLVISWLYHYKNGEVVSKDEVA</sequence>
<keyword evidence="4 7" id="KW-1133">Transmembrane helix</keyword>
<protein>
    <recommendedName>
        <fullName evidence="10">Solute carrier family 15 (Peptide/histidine transporter), member 3/4</fullName>
    </recommendedName>
</protein>
<evidence type="ECO:0008006" key="10">
    <source>
        <dbReference type="Google" id="ProtNLM"/>
    </source>
</evidence>
<evidence type="ECO:0000256" key="4">
    <source>
        <dbReference type="ARBA" id="ARBA00022989"/>
    </source>
</evidence>
<organism evidence="8">
    <name type="scientific">Salvia splendens</name>
    <name type="common">Scarlet sage</name>
    <dbReference type="NCBI Taxonomy" id="180675"/>
    <lineage>
        <taxon>Eukaryota</taxon>
        <taxon>Viridiplantae</taxon>
        <taxon>Streptophyta</taxon>
        <taxon>Embryophyta</taxon>
        <taxon>Tracheophyta</taxon>
        <taxon>Spermatophyta</taxon>
        <taxon>Magnoliopsida</taxon>
        <taxon>eudicotyledons</taxon>
        <taxon>Gunneridae</taxon>
        <taxon>Pentapetalae</taxon>
        <taxon>asterids</taxon>
        <taxon>lamiids</taxon>
        <taxon>Lamiales</taxon>
        <taxon>Lamiaceae</taxon>
        <taxon>Nepetoideae</taxon>
        <taxon>Mentheae</taxon>
        <taxon>Salviinae</taxon>
        <taxon>Salvia</taxon>
        <taxon>Salvia subgen. Calosphace</taxon>
        <taxon>core Calosphace</taxon>
    </lineage>
</organism>
<proteinExistence type="inferred from homology"/>
<keyword evidence="5 7" id="KW-0472">Membrane</keyword>
<evidence type="ECO:0000256" key="2">
    <source>
        <dbReference type="ARBA" id="ARBA00005982"/>
    </source>
</evidence>
<feature type="transmembrane region" description="Helical" evidence="7">
    <location>
        <begin position="218"/>
        <end position="239"/>
    </location>
</feature>
<feature type="transmembrane region" description="Helical" evidence="7">
    <location>
        <begin position="176"/>
        <end position="198"/>
    </location>
</feature>
<feature type="transmembrane region" description="Helical" evidence="7">
    <location>
        <begin position="23"/>
        <end position="46"/>
    </location>
</feature>
<dbReference type="SUPFAM" id="SSF103473">
    <property type="entry name" value="MFS general substrate transporter"/>
    <property type="match status" value="1"/>
</dbReference>
<comment type="similarity">
    <text evidence="6">Belongs to the major facilitator superfamily. Phosphate:H(+) symporter (TC 2.A.1.9) family.</text>
</comment>
<dbReference type="InterPro" id="IPR036259">
    <property type="entry name" value="MFS_trans_sf"/>
</dbReference>
<dbReference type="Gene3D" id="1.20.1250.20">
    <property type="entry name" value="MFS general substrate transporter like domains"/>
    <property type="match status" value="1"/>
</dbReference>
<name>A0A8X8XPC3_SALSN</name>
<comment type="subcellular location">
    <subcellularLocation>
        <location evidence="1">Membrane</location>
        <topology evidence="1">Multi-pass membrane protein</topology>
    </subcellularLocation>
</comment>
<feature type="transmembrane region" description="Helical" evidence="7">
    <location>
        <begin position="246"/>
        <end position="266"/>
    </location>
</feature>
<keyword evidence="9" id="KW-1185">Reference proteome</keyword>
<dbReference type="Proteomes" id="UP000298416">
    <property type="component" value="Unassembled WGS sequence"/>
</dbReference>
<evidence type="ECO:0000256" key="1">
    <source>
        <dbReference type="ARBA" id="ARBA00004141"/>
    </source>
</evidence>
<evidence type="ECO:0000256" key="3">
    <source>
        <dbReference type="ARBA" id="ARBA00022692"/>
    </source>
</evidence>
<dbReference type="AlphaFoldDB" id="A0A8X8XPC3"/>
<evidence type="ECO:0000256" key="5">
    <source>
        <dbReference type="ARBA" id="ARBA00023136"/>
    </source>
</evidence>
<comment type="caution">
    <text evidence="8">The sequence shown here is derived from an EMBL/GenBank/DDBJ whole genome shotgun (WGS) entry which is preliminary data.</text>
</comment>
<comment type="similarity">
    <text evidence="2">Belongs to the major facilitator superfamily. Proton-dependent oligopeptide transporter (POT/PTR) (TC 2.A.17) family.</text>
</comment>
<gene>
    <name evidence="8" type="ORF">SASPL_119794</name>
</gene>
<evidence type="ECO:0000256" key="6">
    <source>
        <dbReference type="ARBA" id="ARBA00044504"/>
    </source>
</evidence>
<dbReference type="GO" id="GO:0016020">
    <property type="term" value="C:membrane"/>
    <property type="evidence" value="ECO:0007669"/>
    <property type="project" value="UniProtKB-SubCell"/>
</dbReference>
<dbReference type="PANTHER" id="PTHR11654">
    <property type="entry name" value="OLIGOPEPTIDE TRANSPORTER-RELATED"/>
    <property type="match status" value="1"/>
</dbReference>
<accession>A0A8X8XPC3</accession>
<reference evidence="8" key="1">
    <citation type="submission" date="2018-01" db="EMBL/GenBank/DDBJ databases">
        <authorList>
            <person name="Mao J.F."/>
        </authorList>
    </citation>
    <scope>NUCLEOTIDE SEQUENCE</scope>
    <source>
        <strain evidence="8">Huo1</strain>
        <tissue evidence="8">Leaf</tissue>
    </source>
</reference>
<evidence type="ECO:0000313" key="9">
    <source>
        <dbReference type="Proteomes" id="UP000298416"/>
    </source>
</evidence>
<reference evidence="8" key="2">
    <citation type="submission" date="2020-08" db="EMBL/GenBank/DDBJ databases">
        <title>Plant Genome Project.</title>
        <authorList>
            <person name="Zhang R.-G."/>
        </authorList>
    </citation>
    <scope>NUCLEOTIDE SEQUENCE</scope>
    <source>
        <strain evidence="8">Huo1</strain>
        <tissue evidence="8">Leaf</tissue>
    </source>
</reference>